<protein>
    <recommendedName>
        <fullName evidence="2">histidine kinase</fullName>
        <ecNumber evidence="2">2.7.13.3</ecNumber>
    </recommendedName>
</protein>
<feature type="transmembrane region" description="Helical" evidence="4">
    <location>
        <begin position="159"/>
        <end position="178"/>
    </location>
</feature>
<evidence type="ECO:0000313" key="6">
    <source>
        <dbReference type="EMBL" id="ECV9656591.1"/>
    </source>
</evidence>
<dbReference type="EMBL" id="AAKUWM010000001">
    <property type="protein sequence ID" value="ECV9656591.1"/>
    <property type="molecule type" value="Genomic_DNA"/>
</dbReference>
<dbReference type="Pfam" id="PF02518">
    <property type="entry name" value="HATPase_c"/>
    <property type="match status" value="1"/>
</dbReference>
<dbReference type="SMART" id="SM00388">
    <property type="entry name" value="HisKA"/>
    <property type="match status" value="1"/>
</dbReference>
<dbReference type="GO" id="GO:0000155">
    <property type="term" value="F:phosphorelay sensor kinase activity"/>
    <property type="evidence" value="ECO:0007669"/>
    <property type="project" value="InterPro"/>
</dbReference>
<accession>A0A698FEJ8</accession>
<proteinExistence type="predicted"/>
<keyword evidence="4" id="KW-0472">Membrane</keyword>
<dbReference type="Pfam" id="PF00512">
    <property type="entry name" value="HisKA"/>
    <property type="match status" value="1"/>
</dbReference>
<evidence type="ECO:0000256" key="1">
    <source>
        <dbReference type="ARBA" id="ARBA00000085"/>
    </source>
</evidence>
<keyword evidence="3" id="KW-0597">Phosphoprotein</keyword>
<comment type="caution">
    <text evidence="6">The sequence shown here is derived from an EMBL/GenBank/DDBJ whole genome shotgun (WGS) entry which is preliminary data.</text>
</comment>
<evidence type="ECO:0000256" key="4">
    <source>
        <dbReference type="SAM" id="Phobius"/>
    </source>
</evidence>
<dbReference type="PANTHER" id="PTHR43547">
    <property type="entry name" value="TWO-COMPONENT HISTIDINE KINASE"/>
    <property type="match status" value="1"/>
</dbReference>
<reference evidence="6" key="1">
    <citation type="submission" date="2019-09" db="EMBL/GenBank/DDBJ databases">
        <authorList>
            <consortium name="GenomeTrakr network: Whole genome sequencing for foodborne pathogen traceback"/>
        </authorList>
    </citation>
    <scope>NUCLEOTIDE SEQUENCE [LARGE SCALE GENOMIC DNA]</scope>
    <source>
        <strain evidence="6">TTU_583</strain>
    </source>
</reference>
<dbReference type="InterPro" id="IPR003594">
    <property type="entry name" value="HATPase_dom"/>
</dbReference>
<dbReference type="InterPro" id="IPR005467">
    <property type="entry name" value="His_kinase_dom"/>
</dbReference>
<dbReference type="Gene3D" id="1.10.287.130">
    <property type="match status" value="1"/>
</dbReference>
<dbReference type="SMART" id="SM00387">
    <property type="entry name" value="HATPase_c"/>
    <property type="match status" value="1"/>
</dbReference>
<name>A0A698FEJ8_CAMJU</name>
<dbReference type="CDD" id="cd00082">
    <property type="entry name" value="HisKA"/>
    <property type="match status" value="1"/>
</dbReference>
<gene>
    <name evidence="6" type="ORF">F2N06_01000</name>
</gene>
<evidence type="ECO:0000256" key="2">
    <source>
        <dbReference type="ARBA" id="ARBA00012438"/>
    </source>
</evidence>
<comment type="catalytic activity">
    <reaction evidence="1">
        <text>ATP + protein L-histidine = ADP + protein N-phospho-L-histidine.</text>
        <dbReference type="EC" id="2.7.13.3"/>
    </reaction>
</comment>
<dbReference type="InterPro" id="IPR003661">
    <property type="entry name" value="HisK_dim/P_dom"/>
</dbReference>
<keyword evidence="4" id="KW-0812">Transmembrane</keyword>
<dbReference type="InterPro" id="IPR036097">
    <property type="entry name" value="HisK_dim/P_sf"/>
</dbReference>
<evidence type="ECO:0000256" key="3">
    <source>
        <dbReference type="ARBA" id="ARBA00022553"/>
    </source>
</evidence>
<feature type="transmembrane region" description="Helical" evidence="4">
    <location>
        <begin position="9"/>
        <end position="29"/>
    </location>
</feature>
<keyword evidence="6" id="KW-0808">Transferase</keyword>
<keyword evidence="6" id="KW-0418">Kinase</keyword>
<dbReference type="PANTHER" id="PTHR43547:SF2">
    <property type="entry name" value="HYBRID SIGNAL TRANSDUCTION HISTIDINE KINASE C"/>
    <property type="match status" value="1"/>
</dbReference>
<feature type="domain" description="Histidine kinase" evidence="5">
    <location>
        <begin position="198"/>
        <end position="400"/>
    </location>
</feature>
<dbReference type="PROSITE" id="PS50109">
    <property type="entry name" value="HIS_KIN"/>
    <property type="match status" value="1"/>
</dbReference>
<dbReference type="InterPro" id="IPR036890">
    <property type="entry name" value="HATPase_C_sf"/>
</dbReference>
<dbReference type="SUPFAM" id="SSF55874">
    <property type="entry name" value="ATPase domain of HSP90 chaperone/DNA topoisomerase II/histidine kinase"/>
    <property type="match status" value="1"/>
</dbReference>
<dbReference type="SUPFAM" id="SSF47384">
    <property type="entry name" value="Homodimeric domain of signal transducing histidine kinase"/>
    <property type="match status" value="1"/>
</dbReference>
<keyword evidence="4" id="KW-1133">Transmembrane helix</keyword>
<dbReference type="EC" id="2.7.13.3" evidence="2"/>
<dbReference type="AlphaFoldDB" id="A0A698FEJ8"/>
<dbReference type="Gene3D" id="3.30.565.10">
    <property type="entry name" value="Histidine kinase-like ATPase, C-terminal domain"/>
    <property type="match status" value="1"/>
</dbReference>
<sequence>MAKKVIRQILLIYLTTTGIFLAIFFAIWYQKLYEELVITKGSPLKESHRNIIINILNSRFIPMNESASNIAQSTGLKFAIFDKKQAIFDNLDFDFRKAKVELKGRGIYDGKVFFLDRMNTDHYFLKHTNEDDKNSESGLKILIQGEDVTKDLVWIRIKVFSFAMMAFCALGLIAYILVKIALRPLEDKITTLNRFIKDSTHELNTPLSVILMSIEQLESHKLEHSTKFTRIKLAAKSLSQVYSDLVFYNFPNTLELNKQELDLKSLIEERLEYFKIFFEQKKINLNLNLHQASIFASKNQISKLVDNLLSNAIKYNKKGGEISIELKTGFLSIADTGCGISKTNLKHIFDRYARFNADQGGFGIGLSLVKKICDDNDIKIICESVENESTVFKLTWNEDKI</sequence>
<organism evidence="6">
    <name type="scientific">Campylobacter jejuni</name>
    <dbReference type="NCBI Taxonomy" id="197"/>
    <lineage>
        <taxon>Bacteria</taxon>
        <taxon>Pseudomonadati</taxon>
        <taxon>Campylobacterota</taxon>
        <taxon>Epsilonproteobacteria</taxon>
        <taxon>Campylobacterales</taxon>
        <taxon>Campylobacteraceae</taxon>
        <taxon>Campylobacter</taxon>
    </lineage>
</organism>
<evidence type="ECO:0000259" key="5">
    <source>
        <dbReference type="PROSITE" id="PS50109"/>
    </source>
</evidence>